<feature type="domain" description="HTH araC/xylS-type" evidence="2">
    <location>
        <begin position="256"/>
        <end position="346"/>
    </location>
</feature>
<dbReference type="EMBL" id="CP021425">
    <property type="protein sequence ID" value="ARU57404.1"/>
    <property type="molecule type" value="Genomic_DNA"/>
</dbReference>
<keyword evidence="1" id="KW-0238">DNA-binding</keyword>
<dbReference type="Pfam" id="PF12625">
    <property type="entry name" value="Arabinose_bd"/>
    <property type="match status" value="1"/>
</dbReference>
<dbReference type="GO" id="GO:0005829">
    <property type="term" value="C:cytosol"/>
    <property type="evidence" value="ECO:0007669"/>
    <property type="project" value="TreeGrafter"/>
</dbReference>
<accession>A0A1Y0IDF5</accession>
<reference evidence="3 4" key="1">
    <citation type="submission" date="2017-05" db="EMBL/GenBank/DDBJ databases">
        <title>Genomic insights into alkan degradation activity of Oleiphilus messinensis.</title>
        <authorList>
            <person name="Kozyavkin S.A."/>
            <person name="Slesarev A.I."/>
            <person name="Golyshin P.N."/>
            <person name="Korzhenkov A."/>
            <person name="Golyshina O.N."/>
            <person name="Toshchakov S.V."/>
        </authorList>
    </citation>
    <scope>NUCLEOTIDE SEQUENCE [LARGE SCALE GENOMIC DNA]</scope>
    <source>
        <strain evidence="3 4">ME102</strain>
    </source>
</reference>
<dbReference type="GO" id="GO:0003700">
    <property type="term" value="F:DNA-binding transcription factor activity"/>
    <property type="evidence" value="ECO:0007669"/>
    <property type="project" value="InterPro"/>
</dbReference>
<dbReference type="PROSITE" id="PS01124">
    <property type="entry name" value="HTH_ARAC_FAMILY_2"/>
    <property type="match status" value="1"/>
</dbReference>
<dbReference type="InterPro" id="IPR032687">
    <property type="entry name" value="AraC-type_N"/>
</dbReference>
<keyword evidence="4" id="KW-1185">Reference proteome</keyword>
<evidence type="ECO:0000259" key="2">
    <source>
        <dbReference type="PROSITE" id="PS01124"/>
    </source>
</evidence>
<dbReference type="RefSeq" id="WP_087462302.1">
    <property type="nucleotide sequence ID" value="NZ_CP021425.1"/>
</dbReference>
<dbReference type="GO" id="GO:0000976">
    <property type="term" value="F:transcription cis-regulatory region binding"/>
    <property type="evidence" value="ECO:0007669"/>
    <property type="project" value="TreeGrafter"/>
</dbReference>
<proteinExistence type="predicted"/>
<dbReference type="KEGG" id="ome:OLMES_3366"/>
<dbReference type="InterPro" id="IPR018060">
    <property type="entry name" value="HTH_AraC"/>
</dbReference>
<protein>
    <submittedName>
        <fullName evidence="3">AraC family transcriptional regulator</fullName>
    </submittedName>
</protein>
<dbReference type="Gene3D" id="1.10.10.60">
    <property type="entry name" value="Homeodomain-like"/>
    <property type="match status" value="1"/>
</dbReference>
<evidence type="ECO:0000313" key="4">
    <source>
        <dbReference type="Proteomes" id="UP000196027"/>
    </source>
</evidence>
<evidence type="ECO:0000256" key="1">
    <source>
        <dbReference type="ARBA" id="ARBA00023125"/>
    </source>
</evidence>
<dbReference type="PANTHER" id="PTHR47894:SF1">
    <property type="entry name" value="HTH-TYPE TRANSCRIPTIONAL REGULATOR VQSM"/>
    <property type="match status" value="1"/>
</dbReference>
<sequence>MKLNDKQGIPIPFDWLTADDRSIPAISHVSTPLELALHQLHQGTVAAHFILRRTGLFQEDIAKQNFKVTPRQFACLLSNIKHENEDMASTIGLRYLPGSFHEFSDLLMHSPDINAFLSNFERFGFLYSPLLTPRLCSTSRTTSLLFDDRFGVVTHLKLKRFMFELMASAIVSCINWLQPKPLNWTLEVCHPRNIRQPCMFDHWGVDVHYESPQYRLSIQTGDLARQMARASNTVYQVVSQKCAEYEEQTISLSLLDIVRGRLRANLRDMPKLSDMANALEMSDATFKRKLKLHHTHYQRLVDEVRCSETLLLQKEGLLSDEQIAEKLNFYDVSNFRRSLKRWRALP</sequence>
<organism evidence="3 4">
    <name type="scientific">Oleiphilus messinensis</name>
    <dbReference type="NCBI Taxonomy" id="141451"/>
    <lineage>
        <taxon>Bacteria</taxon>
        <taxon>Pseudomonadati</taxon>
        <taxon>Pseudomonadota</taxon>
        <taxon>Gammaproteobacteria</taxon>
        <taxon>Oceanospirillales</taxon>
        <taxon>Oleiphilaceae</taxon>
        <taxon>Oleiphilus</taxon>
    </lineage>
</organism>
<name>A0A1Y0IDF5_9GAMM</name>
<gene>
    <name evidence="3" type="ORF">OLMES_3366</name>
</gene>
<evidence type="ECO:0000313" key="3">
    <source>
        <dbReference type="EMBL" id="ARU57404.1"/>
    </source>
</evidence>
<dbReference type="OrthoDB" id="5582699at2"/>
<dbReference type="PANTHER" id="PTHR47894">
    <property type="entry name" value="HTH-TYPE TRANSCRIPTIONAL REGULATOR GADX"/>
    <property type="match status" value="1"/>
</dbReference>
<dbReference type="AlphaFoldDB" id="A0A1Y0IDF5"/>
<dbReference type="Proteomes" id="UP000196027">
    <property type="component" value="Chromosome"/>
</dbReference>